<accession>A0A5B8UXG1</accession>
<dbReference type="NCBIfam" id="TIGR00778">
    <property type="entry name" value="ahpD_dom"/>
    <property type="match status" value="1"/>
</dbReference>
<reference evidence="2 3" key="1">
    <citation type="journal article" date="2017" name="Curr. Microbiol.">
        <title>Mucilaginibacter ginsenosidivorans sp. nov., Isolated from Soil of Ginseng Field.</title>
        <authorList>
            <person name="Kim M.M."/>
            <person name="Siddiqi M.Z."/>
            <person name="Im W.T."/>
        </authorList>
    </citation>
    <scope>NUCLEOTIDE SEQUENCE [LARGE SCALE GENOMIC DNA]</scope>
    <source>
        <strain evidence="2 3">Gsoil 3017</strain>
    </source>
</reference>
<dbReference type="RefSeq" id="WP_147031931.1">
    <property type="nucleotide sequence ID" value="NZ_CP042436.1"/>
</dbReference>
<proteinExistence type="predicted"/>
<dbReference type="SUPFAM" id="SSF69118">
    <property type="entry name" value="AhpD-like"/>
    <property type="match status" value="1"/>
</dbReference>
<evidence type="ECO:0000259" key="1">
    <source>
        <dbReference type="Pfam" id="PF02627"/>
    </source>
</evidence>
<gene>
    <name evidence="2" type="ORF">FRZ54_12470</name>
</gene>
<dbReference type="InterPro" id="IPR003779">
    <property type="entry name" value="CMD-like"/>
</dbReference>
<dbReference type="Gene3D" id="1.20.1290.10">
    <property type="entry name" value="AhpD-like"/>
    <property type="match status" value="1"/>
</dbReference>
<organism evidence="2 3">
    <name type="scientific">Mucilaginibacter ginsenosidivorans</name>
    <dbReference type="NCBI Taxonomy" id="398053"/>
    <lineage>
        <taxon>Bacteria</taxon>
        <taxon>Pseudomonadati</taxon>
        <taxon>Bacteroidota</taxon>
        <taxon>Sphingobacteriia</taxon>
        <taxon>Sphingobacteriales</taxon>
        <taxon>Sphingobacteriaceae</taxon>
        <taxon>Mucilaginibacter</taxon>
    </lineage>
</organism>
<dbReference type="OrthoDB" id="9808310at2"/>
<dbReference type="InterPro" id="IPR004675">
    <property type="entry name" value="AhpD_core"/>
</dbReference>
<protein>
    <submittedName>
        <fullName evidence="2">Carboxymuconolactone decarboxylase family protein</fullName>
    </submittedName>
</protein>
<dbReference type="GO" id="GO:0051920">
    <property type="term" value="F:peroxiredoxin activity"/>
    <property type="evidence" value="ECO:0007669"/>
    <property type="project" value="InterPro"/>
</dbReference>
<dbReference type="Pfam" id="PF02627">
    <property type="entry name" value="CMD"/>
    <property type="match status" value="1"/>
</dbReference>
<dbReference type="AlphaFoldDB" id="A0A5B8UXG1"/>
<feature type="domain" description="Carboxymuconolactone decarboxylase-like" evidence="1">
    <location>
        <begin position="50"/>
        <end position="107"/>
    </location>
</feature>
<dbReference type="KEGG" id="mgin:FRZ54_12470"/>
<dbReference type="InterPro" id="IPR029032">
    <property type="entry name" value="AhpD-like"/>
</dbReference>
<evidence type="ECO:0000313" key="3">
    <source>
        <dbReference type="Proteomes" id="UP000321479"/>
    </source>
</evidence>
<keyword evidence="3" id="KW-1185">Reference proteome</keyword>
<sequence>MKTFSVPTREQVSPANQAIFDNLQKAIGMVPNLYAAMAHSEHGLGNYIAFQSGKSSLRAKEREIINLVVSQVNGCIYCLSAHTVLGKMNGLTDDQLIEIRKGSASFDAKLDALVKLVKSITENKGRVDSALVDNFYAAGYNEGNLVDAIMIIGDKTIMNYLHNLTGIAVDFPLAPSL</sequence>
<dbReference type="PANTHER" id="PTHR35446">
    <property type="entry name" value="SI:CH211-175M2.5"/>
    <property type="match status" value="1"/>
</dbReference>
<dbReference type="EMBL" id="CP042436">
    <property type="protein sequence ID" value="QEC63355.1"/>
    <property type="molecule type" value="Genomic_DNA"/>
</dbReference>
<dbReference type="Proteomes" id="UP000321479">
    <property type="component" value="Chromosome"/>
</dbReference>
<name>A0A5B8UXG1_9SPHI</name>
<evidence type="ECO:0000313" key="2">
    <source>
        <dbReference type="EMBL" id="QEC63355.1"/>
    </source>
</evidence>
<dbReference type="PANTHER" id="PTHR35446:SF3">
    <property type="entry name" value="CMD DOMAIN-CONTAINING PROTEIN"/>
    <property type="match status" value="1"/>
</dbReference>